<reference evidence="1" key="1">
    <citation type="submission" date="2020-09" db="EMBL/GenBank/DDBJ databases">
        <authorList>
            <person name="Kim M.K."/>
        </authorList>
    </citation>
    <scope>NUCLEOTIDE SEQUENCE</scope>
    <source>
        <strain evidence="1">BT704</strain>
    </source>
</reference>
<keyword evidence="2" id="KW-1185">Reference proteome</keyword>
<name>A0A927AYZ6_9BACT</name>
<evidence type="ECO:0000313" key="2">
    <source>
        <dbReference type="Proteomes" id="UP000653797"/>
    </source>
</evidence>
<dbReference type="RefSeq" id="WP_191038090.1">
    <property type="nucleotide sequence ID" value="NZ_JACXAA010000002.1"/>
</dbReference>
<dbReference type="AlphaFoldDB" id="A0A927AYZ6"/>
<proteinExistence type="predicted"/>
<gene>
    <name evidence="1" type="ORF">IC230_06085</name>
</gene>
<evidence type="ECO:0000313" key="1">
    <source>
        <dbReference type="EMBL" id="MBD2752449.1"/>
    </source>
</evidence>
<organism evidence="1 2">
    <name type="scientific">Spirosoma validum</name>
    <dbReference type="NCBI Taxonomy" id="2771355"/>
    <lineage>
        <taxon>Bacteria</taxon>
        <taxon>Pseudomonadati</taxon>
        <taxon>Bacteroidota</taxon>
        <taxon>Cytophagia</taxon>
        <taxon>Cytophagales</taxon>
        <taxon>Cytophagaceae</taxon>
        <taxon>Spirosoma</taxon>
    </lineage>
</organism>
<protein>
    <submittedName>
        <fullName evidence="1">Uncharacterized protein</fullName>
    </submittedName>
</protein>
<sequence length="70" mass="8073">MNEQQYAQALSHQLDMIAGFKRSLADQQAHGTDLGVRQYKHLIGKLFEELDELITMAPERSKHEVIVHQE</sequence>
<accession>A0A927AYZ6</accession>
<dbReference type="EMBL" id="JACXAA010000002">
    <property type="protein sequence ID" value="MBD2752449.1"/>
    <property type="molecule type" value="Genomic_DNA"/>
</dbReference>
<dbReference type="Proteomes" id="UP000653797">
    <property type="component" value="Unassembled WGS sequence"/>
</dbReference>
<comment type="caution">
    <text evidence="1">The sequence shown here is derived from an EMBL/GenBank/DDBJ whole genome shotgun (WGS) entry which is preliminary data.</text>
</comment>